<dbReference type="Pfam" id="PF00293">
    <property type="entry name" value="NUDIX"/>
    <property type="match status" value="1"/>
</dbReference>
<dbReference type="InterPro" id="IPR015797">
    <property type="entry name" value="NUDIX_hydrolase-like_dom_sf"/>
</dbReference>
<evidence type="ECO:0000256" key="5">
    <source>
        <dbReference type="RuleBase" id="RU003476"/>
    </source>
</evidence>
<organism evidence="7 8">
    <name type="scientific">Sphaerisporangium krabiense</name>
    <dbReference type="NCBI Taxonomy" id="763782"/>
    <lineage>
        <taxon>Bacteria</taxon>
        <taxon>Bacillati</taxon>
        <taxon>Actinomycetota</taxon>
        <taxon>Actinomycetes</taxon>
        <taxon>Streptosporangiales</taxon>
        <taxon>Streptosporangiaceae</taxon>
        <taxon>Sphaerisporangium</taxon>
    </lineage>
</organism>
<comment type="cofactor">
    <cofactor evidence="1">
        <name>Mg(2+)</name>
        <dbReference type="ChEBI" id="CHEBI:18420"/>
    </cofactor>
</comment>
<dbReference type="InterPro" id="IPR020084">
    <property type="entry name" value="NUDIX_hydrolase_CS"/>
</dbReference>
<dbReference type="InterPro" id="IPR020476">
    <property type="entry name" value="Nudix_hydrolase"/>
</dbReference>
<evidence type="ECO:0000313" key="8">
    <source>
        <dbReference type="Proteomes" id="UP000588112"/>
    </source>
</evidence>
<dbReference type="PRINTS" id="PR00502">
    <property type="entry name" value="NUDIXFAMILY"/>
</dbReference>
<comment type="similarity">
    <text evidence="2 5">Belongs to the Nudix hydrolase family.</text>
</comment>
<keyword evidence="8" id="KW-1185">Reference proteome</keyword>
<protein>
    <submittedName>
        <fullName evidence="7">8-oxo-dGTP pyrophosphatase MutT (NUDIX family)</fullName>
    </submittedName>
</protein>
<proteinExistence type="inferred from homology"/>
<comment type="caution">
    <text evidence="7">The sequence shown here is derived from an EMBL/GenBank/DDBJ whole genome shotgun (WGS) entry which is preliminary data.</text>
</comment>
<evidence type="ECO:0000256" key="4">
    <source>
        <dbReference type="ARBA" id="ARBA00022842"/>
    </source>
</evidence>
<dbReference type="Proteomes" id="UP000588112">
    <property type="component" value="Unassembled WGS sequence"/>
</dbReference>
<reference evidence="7 8" key="1">
    <citation type="submission" date="2020-08" db="EMBL/GenBank/DDBJ databases">
        <title>Sequencing the genomes of 1000 actinobacteria strains.</title>
        <authorList>
            <person name="Klenk H.-P."/>
        </authorList>
    </citation>
    <scope>NUCLEOTIDE SEQUENCE [LARGE SCALE GENOMIC DNA]</scope>
    <source>
        <strain evidence="7 8">DSM 45790</strain>
    </source>
</reference>
<dbReference type="RefSeq" id="WP_184612189.1">
    <property type="nucleotide sequence ID" value="NZ_BOOS01000067.1"/>
</dbReference>
<dbReference type="PROSITE" id="PS51462">
    <property type="entry name" value="NUDIX"/>
    <property type="match status" value="1"/>
</dbReference>
<dbReference type="PANTHER" id="PTHR43046:SF12">
    <property type="entry name" value="GDP-MANNOSE MANNOSYL HYDROLASE"/>
    <property type="match status" value="1"/>
</dbReference>
<name>A0A7W8Z533_9ACTN</name>
<feature type="domain" description="Nudix hydrolase" evidence="6">
    <location>
        <begin position="5"/>
        <end position="140"/>
    </location>
</feature>
<dbReference type="GO" id="GO:0016787">
    <property type="term" value="F:hydrolase activity"/>
    <property type="evidence" value="ECO:0007669"/>
    <property type="project" value="UniProtKB-KW"/>
</dbReference>
<sequence>MTGPAAVLPATAYLLATDDTGRWLLVRHRGRWQLPGGLVQSGESPQAAAEREAWEETGLSLRSIELLTVAWVASARVNHPGRLVFIFSARMRVAAVRLQRGELEAWRLTRPGRALDLLHPLLVERLKAAGSGRRYMEQLPMLDR</sequence>
<dbReference type="EMBL" id="JACHBR010000001">
    <property type="protein sequence ID" value="MBB5627542.1"/>
    <property type="molecule type" value="Genomic_DNA"/>
</dbReference>
<evidence type="ECO:0000313" key="7">
    <source>
        <dbReference type="EMBL" id="MBB5627542.1"/>
    </source>
</evidence>
<accession>A0A7W8Z533</accession>
<dbReference type="AlphaFoldDB" id="A0A7W8Z533"/>
<evidence type="ECO:0000259" key="6">
    <source>
        <dbReference type="PROSITE" id="PS51462"/>
    </source>
</evidence>
<evidence type="ECO:0000256" key="1">
    <source>
        <dbReference type="ARBA" id="ARBA00001946"/>
    </source>
</evidence>
<keyword evidence="3 5" id="KW-0378">Hydrolase</keyword>
<keyword evidence="4" id="KW-0460">Magnesium</keyword>
<evidence type="ECO:0000256" key="2">
    <source>
        <dbReference type="ARBA" id="ARBA00005582"/>
    </source>
</evidence>
<gene>
    <name evidence="7" type="ORF">BJ981_003241</name>
</gene>
<dbReference type="InterPro" id="IPR000086">
    <property type="entry name" value="NUDIX_hydrolase_dom"/>
</dbReference>
<evidence type="ECO:0000256" key="3">
    <source>
        <dbReference type="ARBA" id="ARBA00022801"/>
    </source>
</evidence>
<dbReference type="PROSITE" id="PS00893">
    <property type="entry name" value="NUDIX_BOX"/>
    <property type="match status" value="1"/>
</dbReference>
<dbReference type="PANTHER" id="PTHR43046">
    <property type="entry name" value="GDP-MANNOSE MANNOSYL HYDROLASE"/>
    <property type="match status" value="1"/>
</dbReference>
<dbReference type="Gene3D" id="3.90.79.10">
    <property type="entry name" value="Nucleoside Triphosphate Pyrophosphohydrolase"/>
    <property type="match status" value="1"/>
</dbReference>
<dbReference type="SUPFAM" id="SSF55811">
    <property type="entry name" value="Nudix"/>
    <property type="match status" value="1"/>
</dbReference>